<feature type="chain" id="PRO_5028859238" description="Lipoprotein" evidence="2">
    <location>
        <begin position="23"/>
        <end position="196"/>
    </location>
</feature>
<feature type="signal peptide" evidence="2">
    <location>
        <begin position="1"/>
        <end position="22"/>
    </location>
</feature>
<accession>A0A7C9RYR2</accession>
<sequence>MRRLVLPALLLAAVASCGRPEATEPGVPLTTAPPTTTTTTYIDPPDTTSYAPGYNNEDLQRAANALKPVVEGEFAKIYSSLAVRNNVPMLIIHRKPDARFEAEVRKIAPDVRIDFRDARYSYAELIEYQKKVIQDDFEYWKGRGVRLSSVGHHNDGSGLRVGVTNLPENFVKQLEERYPAMSFTVAEEEIRPLPAK</sequence>
<dbReference type="Proteomes" id="UP000481360">
    <property type="component" value="Unassembled WGS sequence"/>
</dbReference>
<organism evidence="3 4">
    <name type="scientific">Lentzea alba</name>
    <dbReference type="NCBI Taxonomy" id="2714351"/>
    <lineage>
        <taxon>Bacteria</taxon>
        <taxon>Bacillati</taxon>
        <taxon>Actinomycetota</taxon>
        <taxon>Actinomycetes</taxon>
        <taxon>Pseudonocardiales</taxon>
        <taxon>Pseudonocardiaceae</taxon>
        <taxon>Lentzea</taxon>
    </lineage>
</organism>
<evidence type="ECO:0000313" key="3">
    <source>
        <dbReference type="EMBL" id="NGY66289.1"/>
    </source>
</evidence>
<reference evidence="3 4" key="1">
    <citation type="submission" date="2020-03" db="EMBL/GenBank/DDBJ databases">
        <title>Isolation and identification of active actinomycetes.</title>
        <authorList>
            <person name="Sun X."/>
        </authorList>
    </citation>
    <scope>NUCLEOTIDE SEQUENCE [LARGE SCALE GENOMIC DNA]</scope>
    <source>
        <strain evidence="3 4">NEAU-D13</strain>
    </source>
</reference>
<evidence type="ECO:0008006" key="5">
    <source>
        <dbReference type="Google" id="ProtNLM"/>
    </source>
</evidence>
<protein>
    <recommendedName>
        <fullName evidence="5">Lipoprotein</fullName>
    </recommendedName>
</protein>
<dbReference type="AlphaFoldDB" id="A0A7C9RYR2"/>
<evidence type="ECO:0000256" key="1">
    <source>
        <dbReference type="SAM" id="MobiDB-lite"/>
    </source>
</evidence>
<dbReference type="PROSITE" id="PS51257">
    <property type="entry name" value="PROKAR_LIPOPROTEIN"/>
    <property type="match status" value="1"/>
</dbReference>
<dbReference type="EMBL" id="JAAMPJ010000021">
    <property type="protein sequence ID" value="NGY66289.1"/>
    <property type="molecule type" value="Genomic_DNA"/>
</dbReference>
<proteinExistence type="predicted"/>
<gene>
    <name evidence="3" type="ORF">G7043_46125</name>
</gene>
<keyword evidence="2" id="KW-0732">Signal</keyword>
<keyword evidence="4" id="KW-1185">Reference proteome</keyword>
<evidence type="ECO:0000256" key="2">
    <source>
        <dbReference type="SAM" id="SignalP"/>
    </source>
</evidence>
<feature type="compositionally biased region" description="Low complexity" evidence="1">
    <location>
        <begin position="28"/>
        <end position="47"/>
    </location>
</feature>
<evidence type="ECO:0000313" key="4">
    <source>
        <dbReference type="Proteomes" id="UP000481360"/>
    </source>
</evidence>
<feature type="region of interest" description="Disordered" evidence="1">
    <location>
        <begin position="20"/>
        <end position="47"/>
    </location>
</feature>
<comment type="caution">
    <text evidence="3">The sequence shown here is derived from an EMBL/GenBank/DDBJ whole genome shotgun (WGS) entry which is preliminary data.</text>
</comment>
<name>A0A7C9RYR2_9PSEU</name>
<dbReference type="RefSeq" id="WP_166055894.1">
    <property type="nucleotide sequence ID" value="NZ_JAAMPJ010000021.1"/>
</dbReference>